<name>A0ACC1Y1B9_MELAZ</name>
<reference evidence="1 2" key="1">
    <citation type="journal article" date="2023" name="Science">
        <title>Complex scaffold remodeling in plant triterpene biosynthesis.</title>
        <authorList>
            <person name="De La Pena R."/>
            <person name="Hodgson H."/>
            <person name="Liu J.C."/>
            <person name="Stephenson M.J."/>
            <person name="Martin A.C."/>
            <person name="Owen C."/>
            <person name="Harkess A."/>
            <person name="Leebens-Mack J."/>
            <person name="Jimenez L.E."/>
            <person name="Osbourn A."/>
            <person name="Sattely E.S."/>
        </authorList>
    </citation>
    <scope>NUCLEOTIDE SEQUENCE [LARGE SCALE GENOMIC DNA]</scope>
    <source>
        <strain evidence="2">cv. JPN11</strain>
        <tissue evidence="1">Leaf</tissue>
    </source>
</reference>
<gene>
    <name evidence="1" type="ORF">OWV82_012200</name>
</gene>
<proteinExistence type="predicted"/>
<evidence type="ECO:0000313" key="1">
    <source>
        <dbReference type="EMBL" id="KAJ4717290.1"/>
    </source>
</evidence>
<dbReference type="EMBL" id="CM051399">
    <property type="protein sequence ID" value="KAJ4717290.1"/>
    <property type="molecule type" value="Genomic_DNA"/>
</dbReference>
<evidence type="ECO:0000313" key="2">
    <source>
        <dbReference type="Proteomes" id="UP001164539"/>
    </source>
</evidence>
<keyword evidence="2" id="KW-1185">Reference proteome</keyword>
<accession>A0ACC1Y1B9</accession>
<comment type="caution">
    <text evidence="1">The sequence shown here is derived from an EMBL/GenBank/DDBJ whole genome shotgun (WGS) entry which is preliminary data.</text>
</comment>
<organism evidence="1 2">
    <name type="scientific">Melia azedarach</name>
    <name type="common">Chinaberry tree</name>
    <dbReference type="NCBI Taxonomy" id="155640"/>
    <lineage>
        <taxon>Eukaryota</taxon>
        <taxon>Viridiplantae</taxon>
        <taxon>Streptophyta</taxon>
        <taxon>Embryophyta</taxon>
        <taxon>Tracheophyta</taxon>
        <taxon>Spermatophyta</taxon>
        <taxon>Magnoliopsida</taxon>
        <taxon>eudicotyledons</taxon>
        <taxon>Gunneridae</taxon>
        <taxon>Pentapetalae</taxon>
        <taxon>rosids</taxon>
        <taxon>malvids</taxon>
        <taxon>Sapindales</taxon>
        <taxon>Meliaceae</taxon>
        <taxon>Melia</taxon>
    </lineage>
</organism>
<dbReference type="Proteomes" id="UP001164539">
    <property type="component" value="Chromosome 6"/>
</dbReference>
<sequence length="156" mass="17374">MNTSNFMTKTETTLENQAASIQNLEVQVRYMVKVLTEGQQSSLLRSTETNLKEQVMAITLPIERQLMEPNNNMEEALQMEASSSKSQSEALSSPKKYVPPIPFPQRLGKPSKGLQTKGTVGEKFDVKKGTLTLDVMGKTEEFKVPDALKLSCDEEC</sequence>
<protein>
    <submittedName>
        <fullName evidence="1">Aspartic peptidase</fullName>
    </submittedName>
</protein>